<protein>
    <submittedName>
        <fullName evidence="1">Uncharacterized protein</fullName>
    </submittedName>
</protein>
<accession>A0A2W4XPH2</accession>
<reference evidence="2" key="1">
    <citation type="submission" date="2018-04" db="EMBL/GenBank/DDBJ databases">
        <authorList>
            <person name="Cornet L."/>
        </authorList>
    </citation>
    <scope>NUCLEOTIDE SEQUENCE [LARGE SCALE GENOMIC DNA]</scope>
</reference>
<evidence type="ECO:0000313" key="1">
    <source>
        <dbReference type="EMBL" id="PZO56259.1"/>
    </source>
</evidence>
<comment type="caution">
    <text evidence="1">The sequence shown here is derived from an EMBL/GenBank/DDBJ whole genome shotgun (WGS) entry which is preliminary data.</text>
</comment>
<dbReference type="EMBL" id="QBMP01000078">
    <property type="protein sequence ID" value="PZO56259.1"/>
    <property type="molecule type" value="Genomic_DNA"/>
</dbReference>
<name>A0A2W4XPH2_9CYAN</name>
<gene>
    <name evidence="1" type="ORF">DCF15_09245</name>
</gene>
<proteinExistence type="predicted"/>
<reference evidence="1 2" key="2">
    <citation type="submission" date="2018-06" db="EMBL/GenBank/DDBJ databases">
        <title>Metagenomic assembly of (sub)arctic Cyanobacteria and their associated microbiome from non-axenic cultures.</title>
        <authorList>
            <person name="Baurain D."/>
        </authorList>
    </citation>
    <scope>NUCLEOTIDE SEQUENCE [LARGE SCALE GENOMIC DNA]</scope>
    <source>
        <strain evidence="1">ULC027bin1</strain>
    </source>
</reference>
<sequence>MSKVVLGASLLALPLSFLSGLGAAALATTIELAVSPLLRPSSGGQSAGCPQTLIAYETLQPYAPGGYSTQGMIQLSAIATNISATQRNDFSATWTGTLKPEYRNCKASAGIFKIDGEDFDGHSYLRLQMLDGQVTAILDMTGMRDANNYTTVIIDQTMRSGNPRWTWGGTD</sequence>
<dbReference type="Proteomes" id="UP000249794">
    <property type="component" value="Unassembled WGS sequence"/>
</dbReference>
<organism evidence="1 2">
    <name type="scientific">Phormidesmis priestleyi</name>
    <dbReference type="NCBI Taxonomy" id="268141"/>
    <lineage>
        <taxon>Bacteria</taxon>
        <taxon>Bacillati</taxon>
        <taxon>Cyanobacteriota</taxon>
        <taxon>Cyanophyceae</taxon>
        <taxon>Leptolyngbyales</taxon>
        <taxon>Leptolyngbyaceae</taxon>
        <taxon>Phormidesmis</taxon>
    </lineage>
</organism>
<evidence type="ECO:0000313" key="2">
    <source>
        <dbReference type="Proteomes" id="UP000249794"/>
    </source>
</evidence>
<dbReference type="AlphaFoldDB" id="A0A2W4XPH2"/>